<dbReference type="EMBL" id="GGEC01001756">
    <property type="protein sequence ID" value="MBW82239.1"/>
    <property type="molecule type" value="Transcribed_RNA"/>
</dbReference>
<name>A0A2P2ILX4_RHIMU</name>
<reference evidence="1" key="1">
    <citation type="submission" date="2018-02" db="EMBL/GenBank/DDBJ databases">
        <title>Rhizophora mucronata_Transcriptome.</title>
        <authorList>
            <person name="Meera S.P."/>
            <person name="Sreeshan A."/>
            <person name="Augustine A."/>
        </authorList>
    </citation>
    <scope>NUCLEOTIDE SEQUENCE</scope>
    <source>
        <tissue evidence="1">Leaf</tissue>
    </source>
</reference>
<sequence>MFFNRVDCKLDPFLL</sequence>
<organism evidence="1">
    <name type="scientific">Rhizophora mucronata</name>
    <name type="common">Asiatic mangrove</name>
    <dbReference type="NCBI Taxonomy" id="61149"/>
    <lineage>
        <taxon>Eukaryota</taxon>
        <taxon>Viridiplantae</taxon>
        <taxon>Streptophyta</taxon>
        <taxon>Embryophyta</taxon>
        <taxon>Tracheophyta</taxon>
        <taxon>Spermatophyta</taxon>
        <taxon>Magnoliopsida</taxon>
        <taxon>eudicotyledons</taxon>
        <taxon>Gunneridae</taxon>
        <taxon>Pentapetalae</taxon>
        <taxon>rosids</taxon>
        <taxon>fabids</taxon>
        <taxon>Malpighiales</taxon>
        <taxon>Rhizophoraceae</taxon>
        <taxon>Rhizophora</taxon>
    </lineage>
</organism>
<protein>
    <submittedName>
        <fullName evidence="1">Uncharacterized protein</fullName>
    </submittedName>
</protein>
<proteinExistence type="predicted"/>
<accession>A0A2P2ILX4</accession>
<evidence type="ECO:0000313" key="1">
    <source>
        <dbReference type="EMBL" id="MBW82239.1"/>
    </source>
</evidence>